<evidence type="ECO:0000313" key="1">
    <source>
        <dbReference type="Proteomes" id="UP000095283"/>
    </source>
</evidence>
<protein>
    <submittedName>
        <fullName evidence="2">Uncharacterized protein</fullName>
    </submittedName>
</protein>
<reference evidence="2" key="1">
    <citation type="submission" date="2016-11" db="UniProtKB">
        <authorList>
            <consortium name="WormBaseParasite"/>
        </authorList>
    </citation>
    <scope>IDENTIFICATION</scope>
</reference>
<proteinExistence type="predicted"/>
<dbReference type="Proteomes" id="UP000095283">
    <property type="component" value="Unplaced"/>
</dbReference>
<dbReference type="WBParaSite" id="Hba_00877">
    <property type="protein sequence ID" value="Hba_00877"/>
    <property type="gene ID" value="Hba_00877"/>
</dbReference>
<sequence length="52" mass="6166">MEGMPRLPMLAPEAKIPVNQFDDEFSLKIKEVSYYLYANYFFQNFGIIIFLL</sequence>
<accession>A0A1I7W8A3</accession>
<evidence type="ECO:0000313" key="2">
    <source>
        <dbReference type="WBParaSite" id="Hba_00877"/>
    </source>
</evidence>
<dbReference type="AlphaFoldDB" id="A0A1I7W8A3"/>
<keyword evidence="1" id="KW-1185">Reference proteome</keyword>
<name>A0A1I7W8A3_HETBA</name>
<organism evidence="1 2">
    <name type="scientific">Heterorhabditis bacteriophora</name>
    <name type="common">Entomopathogenic nematode worm</name>
    <dbReference type="NCBI Taxonomy" id="37862"/>
    <lineage>
        <taxon>Eukaryota</taxon>
        <taxon>Metazoa</taxon>
        <taxon>Ecdysozoa</taxon>
        <taxon>Nematoda</taxon>
        <taxon>Chromadorea</taxon>
        <taxon>Rhabditida</taxon>
        <taxon>Rhabditina</taxon>
        <taxon>Rhabditomorpha</taxon>
        <taxon>Strongyloidea</taxon>
        <taxon>Heterorhabditidae</taxon>
        <taxon>Heterorhabditis</taxon>
    </lineage>
</organism>